<reference evidence="1 2" key="2">
    <citation type="journal article" date="2022" name="Mol. Ecol. Resour.">
        <title>The genomes of chicory, endive, great burdock and yacon provide insights into Asteraceae paleo-polyploidization history and plant inulin production.</title>
        <authorList>
            <person name="Fan W."/>
            <person name="Wang S."/>
            <person name="Wang H."/>
            <person name="Wang A."/>
            <person name="Jiang F."/>
            <person name="Liu H."/>
            <person name="Zhao H."/>
            <person name="Xu D."/>
            <person name="Zhang Y."/>
        </authorList>
    </citation>
    <scope>NUCLEOTIDE SEQUENCE [LARGE SCALE GENOMIC DNA]</scope>
    <source>
        <strain evidence="2">cv. Punajuju</strain>
        <tissue evidence="1">Leaves</tissue>
    </source>
</reference>
<protein>
    <submittedName>
        <fullName evidence="1">Uncharacterized protein</fullName>
    </submittedName>
</protein>
<evidence type="ECO:0000313" key="2">
    <source>
        <dbReference type="Proteomes" id="UP001055811"/>
    </source>
</evidence>
<name>A0ACB8YYP9_CICIN</name>
<sequence>MTLVDSIRWETPPGRRAGRECEQRSRSTPGTGHRISFGSRQWIIGSLAAERFTQGFSNRLGFRPFVPC</sequence>
<evidence type="ECO:0000313" key="1">
    <source>
        <dbReference type="EMBL" id="KAI3690417.1"/>
    </source>
</evidence>
<dbReference type="Proteomes" id="UP001055811">
    <property type="component" value="Linkage Group LG09"/>
</dbReference>
<comment type="caution">
    <text evidence="1">The sequence shown here is derived from an EMBL/GenBank/DDBJ whole genome shotgun (WGS) entry which is preliminary data.</text>
</comment>
<proteinExistence type="predicted"/>
<keyword evidence="2" id="KW-1185">Reference proteome</keyword>
<dbReference type="EMBL" id="CM042017">
    <property type="protein sequence ID" value="KAI3690417.1"/>
    <property type="molecule type" value="Genomic_DNA"/>
</dbReference>
<gene>
    <name evidence="1" type="ORF">L2E82_48442</name>
</gene>
<organism evidence="1 2">
    <name type="scientific">Cichorium intybus</name>
    <name type="common">Chicory</name>
    <dbReference type="NCBI Taxonomy" id="13427"/>
    <lineage>
        <taxon>Eukaryota</taxon>
        <taxon>Viridiplantae</taxon>
        <taxon>Streptophyta</taxon>
        <taxon>Embryophyta</taxon>
        <taxon>Tracheophyta</taxon>
        <taxon>Spermatophyta</taxon>
        <taxon>Magnoliopsida</taxon>
        <taxon>eudicotyledons</taxon>
        <taxon>Gunneridae</taxon>
        <taxon>Pentapetalae</taxon>
        <taxon>asterids</taxon>
        <taxon>campanulids</taxon>
        <taxon>Asterales</taxon>
        <taxon>Asteraceae</taxon>
        <taxon>Cichorioideae</taxon>
        <taxon>Cichorieae</taxon>
        <taxon>Cichoriinae</taxon>
        <taxon>Cichorium</taxon>
    </lineage>
</organism>
<accession>A0ACB8YYP9</accession>
<reference evidence="2" key="1">
    <citation type="journal article" date="2022" name="Mol. Ecol. Resour.">
        <title>The genomes of chicory, endive, great burdock and yacon provide insights into Asteraceae palaeo-polyploidization history and plant inulin production.</title>
        <authorList>
            <person name="Fan W."/>
            <person name="Wang S."/>
            <person name="Wang H."/>
            <person name="Wang A."/>
            <person name="Jiang F."/>
            <person name="Liu H."/>
            <person name="Zhao H."/>
            <person name="Xu D."/>
            <person name="Zhang Y."/>
        </authorList>
    </citation>
    <scope>NUCLEOTIDE SEQUENCE [LARGE SCALE GENOMIC DNA]</scope>
    <source>
        <strain evidence="2">cv. Punajuju</strain>
    </source>
</reference>